<gene>
    <name evidence="2" type="ORF">ASZ90_001268</name>
</gene>
<protein>
    <submittedName>
        <fullName evidence="2">Uncharacterized protein</fullName>
    </submittedName>
</protein>
<name>A0A0W8G6S0_9ZZZZ</name>
<dbReference type="EMBL" id="LNQE01000168">
    <property type="protein sequence ID" value="KUG28853.1"/>
    <property type="molecule type" value="Genomic_DNA"/>
</dbReference>
<evidence type="ECO:0000256" key="1">
    <source>
        <dbReference type="SAM" id="MobiDB-lite"/>
    </source>
</evidence>
<proteinExistence type="predicted"/>
<reference evidence="2" key="1">
    <citation type="journal article" date="2015" name="Proc. Natl. Acad. Sci. U.S.A.">
        <title>Networks of energetic and metabolic interactions define dynamics in microbial communities.</title>
        <authorList>
            <person name="Embree M."/>
            <person name="Liu J.K."/>
            <person name="Al-Bassam M.M."/>
            <person name="Zengler K."/>
        </authorList>
    </citation>
    <scope>NUCLEOTIDE SEQUENCE</scope>
</reference>
<sequence>MRARVVTTEAGLTLGKFGISYTSRDVEFLPGDAVSPANPDASASSSGSSRSSGPGSFSRAESFAAVLEAATLSRSLTGFGCACSSSGGTTPLASRPYATAAYAAAATASLTSPPQRTLLATV</sequence>
<accession>A0A0W8G6S0</accession>
<evidence type="ECO:0000313" key="2">
    <source>
        <dbReference type="EMBL" id="KUG28853.1"/>
    </source>
</evidence>
<feature type="region of interest" description="Disordered" evidence="1">
    <location>
        <begin position="31"/>
        <end position="57"/>
    </location>
</feature>
<organism evidence="2">
    <name type="scientific">hydrocarbon metagenome</name>
    <dbReference type="NCBI Taxonomy" id="938273"/>
    <lineage>
        <taxon>unclassified sequences</taxon>
        <taxon>metagenomes</taxon>
        <taxon>ecological metagenomes</taxon>
    </lineage>
</organism>
<comment type="caution">
    <text evidence="2">The sequence shown here is derived from an EMBL/GenBank/DDBJ whole genome shotgun (WGS) entry which is preliminary data.</text>
</comment>
<feature type="compositionally biased region" description="Low complexity" evidence="1">
    <location>
        <begin position="35"/>
        <end position="57"/>
    </location>
</feature>
<dbReference type="AlphaFoldDB" id="A0A0W8G6S0"/>